<dbReference type="InterPro" id="IPR000008">
    <property type="entry name" value="C2_dom"/>
</dbReference>
<dbReference type="EMBL" id="KB206701">
    <property type="protein sequence ID" value="ELP88753.1"/>
    <property type="molecule type" value="Genomic_DNA"/>
</dbReference>
<protein>
    <recommendedName>
        <fullName evidence="1">C2 domain-containing protein</fullName>
    </recommendedName>
</protein>
<feature type="domain" description="C2" evidence="1">
    <location>
        <begin position="140"/>
        <end position="256"/>
    </location>
</feature>
<dbReference type="VEuPathDB" id="AmoebaDB:EIN_330370"/>
<dbReference type="PROSITE" id="PS50004">
    <property type="entry name" value="C2"/>
    <property type="match status" value="1"/>
</dbReference>
<organism evidence="2 3">
    <name type="scientific">Entamoeba invadens IP1</name>
    <dbReference type="NCBI Taxonomy" id="370355"/>
    <lineage>
        <taxon>Eukaryota</taxon>
        <taxon>Amoebozoa</taxon>
        <taxon>Evosea</taxon>
        <taxon>Archamoebae</taxon>
        <taxon>Mastigamoebida</taxon>
        <taxon>Entamoebidae</taxon>
        <taxon>Entamoeba</taxon>
    </lineage>
</organism>
<reference evidence="2 3" key="1">
    <citation type="submission" date="2012-10" db="EMBL/GenBank/DDBJ databases">
        <authorList>
            <person name="Zafar N."/>
            <person name="Inman J."/>
            <person name="Hall N."/>
            <person name="Lorenzi H."/>
            <person name="Caler E."/>
        </authorList>
    </citation>
    <scope>NUCLEOTIDE SEQUENCE [LARGE SCALE GENOMIC DNA]</scope>
    <source>
        <strain evidence="2 3">IP1</strain>
    </source>
</reference>
<evidence type="ECO:0000259" key="1">
    <source>
        <dbReference type="PROSITE" id="PS50004"/>
    </source>
</evidence>
<gene>
    <name evidence="2" type="ORF">EIN_330370</name>
</gene>
<dbReference type="Proteomes" id="UP000014680">
    <property type="component" value="Unassembled WGS sequence"/>
</dbReference>
<evidence type="ECO:0000313" key="2">
    <source>
        <dbReference type="EMBL" id="ELP88753.1"/>
    </source>
</evidence>
<dbReference type="Gene3D" id="2.60.40.150">
    <property type="entry name" value="C2 domain"/>
    <property type="match status" value="1"/>
</dbReference>
<proteinExistence type="predicted"/>
<evidence type="ECO:0000313" key="3">
    <source>
        <dbReference type="Proteomes" id="UP000014680"/>
    </source>
</evidence>
<dbReference type="CDD" id="cd00030">
    <property type="entry name" value="C2"/>
    <property type="match status" value="1"/>
</dbReference>
<dbReference type="Pfam" id="PF00168">
    <property type="entry name" value="C2"/>
    <property type="match status" value="1"/>
</dbReference>
<name>L7FLQ1_ENTIV</name>
<dbReference type="RefSeq" id="XP_004255524.1">
    <property type="nucleotide sequence ID" value="XM_004255476.1"/>
</dbReference>
<dbReference type="GeneID" id="14887744"/>
<dbReference type="SUPFAM" id="SSF49562">
    <property type="entry name" value="C2 domain (Calcium/lipid-binding domain, CaLB)"/>
    <property type="match status" value="1"/>
</dbReference>
<keyword evidence="3" id="KW-1185">Reference proteome</keyword>
<accession>L7FLQ1</accession>
<sequence length="342" mass="39422">MYFIAIEMVQNPKKETEDHIETLYNINIVSNVPDEAQIEEHQKKSPIHFVDEKYTFPDPPQNFLCCDGGIEKVVIDSNGHKEVLLDHINRVVLDTTKQSVDIKYPLLESETLPSGCVFGVYRGKRYIVDYINKKAVWDLEEESLEVTQAALSGCASPILTVEVVESVGLCVKDFETPSTVFCAVINESGKLVKSKEVRSVDQVYENARFVIPLNPNRKNVVVYFYHKRFLISDVFLGCVEFDLTHLKFGRNIETWFYLKGGNDGNTIVSGKALIRVCYDEREKKDGWNVVGELFRENFDYSLPYNREMEKAMEAQNTLRQKLFAPPIYEKRGDEYFPVNYDY</sequence>
<dbReference type="KEGG" id="eiv:EIN_330370"/>
<dbReference type="InterPro" id="IPR035892">
    <property type="entry name" value="C2_domain_sf"/>
</dbReference>
<dbReference type="AlphaFoldDB" id="L7FLQ1"/>